<dbReference type="Pfam" id="PF02515">
    <property type="entry name" value="CoA_transf_3"/>
    <property type="match status" value="1"/>
</dbReference>
<evidence type="ECO:0008006" key="3">
    <source>
        <dbReference type="Google" id="ProtNLM"/>
    </source>
</evidence>
<sequence>MAEASADYPLSGLRVLDFSRVLAGPFAGRLLSDLGADVVKVEPPEGDVTRNWGRVKGGVPGFFHQQNAGKRNICIDLRAPGARELVLDLVRQADILIENYRPDVMGRLGLGYDVLSEANPRLIMLSISGFGAGGPESRRPAYAPIVHAEMGLIARQARRNGVRRTDLPLSVADTNASLHGLIGLLSAVIQRERTGRGQHIDIAMVDATLVTDDQFHYEAEDSEDTMDLPPDIWETGAGPILVSADFRYLFRQLTTKLGLKDPGEGVSDLDRKIALRRAAVGELMMGLTDWEKVTAAMAAMNIAWGEVRDGARLREQPTLAHRGSIVDIDDREGGTRPIPQSPYRFSAARSGVRGVAPHRGEHNAEVLSEWLGLDAAQVTAFSQAGVLGAEG</sequence>
<dbReference type="InterPro" id="IPR003673">
    <property type="entry name" value="CoA-Trfase_fam_III"/>
</dbReference>
<dbReference type="AlphaFoldDB" id="A0A2Z3HR41"/>
<dbReference type="OrthoDB" id="7488526at2"/>
<dbReference type="RefSeq" id="WP_110450843.1">
    <property type="nucleotide sequence ID" value="NZ_CP029479.1"/>
</dbReference>
<reference evidence="2" key="1">
    <citation type="submission" date="2018-05" db="EMBL/GenBank/DDBJ databases">
        <title>Genome sequencing of Phenylobacterium sp. HYN0004.</title>
        <authorList>
            <person name="Yi H."/>
            <person name="Baek C."/>
        </authorList>
    </citation>
    <scope>NUCLEOTIDE SEQUENCE [LARGE SCALE GENOMIC DNA]</scope>
    <source>
        <strain evidence="2">HYN0004</strain>
    </source>
</reference>
<evidence type="ECO:0000313" key="1">
    <source>
        <dbReference type="EMBL" id="AWM78277.1"/>
    </source>
</evidence>
<accession>A0A2Z3HR41</accession>
<dbReference type="InterPro" id="IPR023606">
    <property type="entry name" value="CoA-Trfase_III_dom_1_sf"/>
</dbReference>
<protein>
    <recommendedName>
        <fullName evidence="3">CoA transferase</fullName>
    </recommendedName>
</protein>
<keyword evidence="2" id="KW-1185">Reference proteome</keyword>
<dbReference type="Gene3D" id="3.40.50.10540">
    <property type="entry name" value="Crotonobetainyl-coa:carnitine coa-transferase, domain 1"/>
    <property type="match status" value="1"/>
</dbReference>
<evidence type="ECO:0000313" key="2">
    <source>
        <dbReference type="Proteomes" id="UP000247763"/>
    </source>
</evidence>
<name>A0A2Z3HR41_9CAUL</name>
<dbReference type="SUPFAM" id="SSF89796">
    <property type="entry name" value="CoA-transferase family III (CaiB/BaiF)"/>
    <property type="match status" value="1"/>
</dbReference>
<organism evidence="1 2">
    <name type="scientific">Phenylobacterium parvum</name>
    <dbReference type="NCBI Taxonomy" id="2201350"/>
    <lineage>
        <taxon>Bacteria</taxon>
        <taxon>Pseudomonadati</taxon>
        <taxon>Pseudomonadota</taxon>
        <taxon>Alphaproteobacteria</taxon>
        <taxon>Caulobacterales</taxon>
        <taxon>Caulobacteraceae</taxon>
        <taxon>Phenylobacterium</taxon>
    </lineage>
</organism>
<dbReference type="InterPro" id="IPR050509">
    <property type="entry name" value="CoA-transferase_III"/>
</dbReference>
<dbReference type="PANTHER" id="PTHR48228">
    <property type="entry name" value="SUCCINYL-COA--D-CITRAMALATE COA-TRANSFERASE"/>
    <property type="match status" value="1"/>
</dbReference>
<dbReference type="PANTHER" id="PTHR48228:SF5">
    <property type="entry name" value="ALPHA-METHYLACYL-COA RACEMASE"/>
    <property type="match status" value="1"/>
</dbReference>
<proteinExistence type="predicted"/>
<dbReference type="EMBL" id="CP029479">
    <property type="protein sequence ID" value="AWM78277.1"/>
    <property type="molecule type" value="Genomic_DNA"/>
</dbReference>
<dbReference type="GO" id="GO:0003824">
    <property type="term" value="F:catalytic activity"/>
    <property type="evidence" value="ECO:0007669"/>
    <property type="project" value="InterPro"/>
</dbReference>
<dbReference type="Proteomes" id="UP000247763">
    <property type="component" value="Chromosome"/>
</dbReference>
<dbReference type="KEGG" id="phb:HYN04_11250"/>
<gene>
    <name evidence="1" type="ORF">HYN04_11250</name>
</gene>